<dbReference type="Proteomes" id="UP000238312">
    <property type="component" value="Unassembled WGS sequence"/>
</dbReference>
<sequence length="209" mass="22953">MCRFSTPTACGRRSSRTRTNEARVAAGVGVSEVALVTSGFSRGKDGAVVTVFEPAEVSLLRSLVSMMLGIVSPGQTSEDPLERALGIGDSAVPSDPVLARLFPSAYQDEKEAAEFRRYTEATLRDGKRADARTVHETARAGRAELTPEEAQAWLRALNDLRLTLGTKLDVTEEVHDEVAVMSEDDPRYPAYVTYDWLTYLQDSLVRALW</sequence>
<dbReference type="Pfam" id="PF09438">
    <property type="entry name" value="DUF2017"/>
    <property type="match status" value="1"/>
</dbReference>
<dbReference type="EMBL" id="PVNG01000020">
    <property type="protein sequence ID" value="PRX59371.1"/>
    <property type="molecule type" value="Genomic_DNA"/>
</dbReference>
<protein>
    <submittedName>
        <fullName evidence="1">Uncharacterized protein DUF2017</fullName>
    </submittedName>
</protein>
<proteinExistence type="predicted"/>
<accession>A0A2T0MNA3</accession>
<evidence type="ECO:0000313" key="1">
    <source>
        <dbReference type="EMBL" id="PRX59371.1"/>
    </source>
</evidence>
<gene>
    <name evidence="1" type="ORF">B0I32_120141</name>
</gene>
<reference evidence="1 2" key="1">
    <citation type="submission" date="2018-03" db="EMBL/GenBank/DDBJ databases">
        <title>Genomic Encyclopedia of Type Strains, Phase III (KMG-III): the genomes of soil and plant-associated and newly described type strains.</title>
        <authorList>
            <person name="Whitman W."/>
        </authorList>
    </citation>
    <scope>NUCLEOTIDE SEQUENCE [LARGE SCALE GENOMIC DNA]</scope>
    <source>
        <strain evidence="1 2">CGMCC 4.7104</strain>
    </source>
</reference>
<evidence type="ECO:0000313" key="2">
    <source>
        <dbReference type="Proteomes" id="UP000238312"/>
    </source>
</evidence>
<dbReference type="InterPro" id="IPR018561">
    <property type="entry name" value="AosR"/>
</dbReference>
<organism evidence="1 2">
    <name type="scientific">Nonomuraea fuscirosea</name>
    <dbReference type="NCBI Taxonomy" id="1291556"/>
    <lineage>
        <taxon>Bacteria</taxon>
        <taxon>Bacillati</taxon>
        <taxon>Actinomycetota</taxon>
        <taxon>Actinomycetes</taxon>
        <taxon>Streptosporangiales</taxon>
        <taxon>Streptosporangiaceae</taxon>
        <taxon>Nonomuraea</taxon>
    </lineage>
</organism>
<name>A0A2T0MNA3_9ACTN</name>
<keyword evidence="2" id="KW-1185">Reference proteome</keyword>
<comment type="caution">
    <text evidence="1">The sequence shown here is derived from an EMBL/GenBank/DDBJ whole genome shotgun (WGS) entry which is preliminary data.</text>
</comment>
<dbReference type="AlphaFoldDB" id="A0A2T0MNA3"/>